<dbReference type="Proteomes" id="UP000778797">
    <property type="component" value="Unassembled WGS sequence"/>
</dbReference>
<organism evidence="1 2">
    <name type="scientific">Winogradskyella immobilis</name>
    <dbReference type="NCBI Taxonomy" id="2816852"/>
    <lineage>
        <taxon>Bacteria</taxon>
        <taxon>Pseudomonadati</taxon>
        <taxon>Bacteroidota</taxon>
        <taxon>Flavobacteriia</taxon>
        <taxon>Flavobacteriales</taxon>
        <taxon>Flavobacteriaceae</taxon>
        <taxon>Winogradskyella</taxon>
    </lineage>
</organism>
<dbReference type="RefSeq" id="WP_227476451.1">
    <property type="nucleotide sequence ID" value="NZ_JAFMPT010000005.1"/>
</dbReference>
<accession>A0ABS8ENX0</accession>
<reference evidence="2" key="2">
    <citation type="submission" date="2023-07" db="EMBL/GenBank/DDBJ databases">
        <title>Genome of Winogradskyella sp. E313.</title>
        <authorList>
            <person name="Zhou Y."/>
        </authorList>
    </citation>
    <scope>NUCLEOTIDE SEQUENCE [LARGE SCALE GENOMIC DNA]</scope>
    <source>
        <strain evidence="2">E313</strain>
    </source>
</reference>
<dbReference type="PROSITE" id="PS51257">
    <property type="entry name" value="PROKAR_LIPOPROTEIN"/>
    <property type="match status" value="1"/>
</dbReference>
<reference evidence="2" key="1">
    <citation type="submission" date="2021-03" db="EMBL/GenBank/DDBJ databases">
        <title>Genome of Cognatishimia sp. F0-27.</title>
        <authorList>
            <person name="Ping X."/>
        </authorList>
    </citation>
    <scope>NUCLEOTIDE SEQUENCE [LARGE SCALE GENOMIC DNA]</scope>
    <source>
        <strain evidence="2">E313</strain>
    </source>
</reference>
<comment type="caution">
    <text evidence="1">The sequence shown here is derived from an EMBL/GenBank/DDBJ whole genome shotgun (WGS) entry which is preliminary data.</text>
</comment>
<keyword evidence="2" id="KW-1185">Reference proteome</keyword>
<name>A0ABS8ENX0_9FLAO</name>
<proteinExistence type="predicted"/>
<dbReference type="Pfam" id="PF04390">
    <property type="entry name" value="LptE"/>
    <property type="match status" value="1"/>
</dbReference>
<protein>
    <submittedName>
        <fullName evidence="1">LptE family protein</fullName>
    </submittedName>
</protein>
<sequence>MKYIKYIITIIAFTTVYSCKVSYGFTGADTGVAETFQVNFFPNNAPLNEPGIDIQFTNALQDLIQNQTSLQLVNSGGDLTYEGEIVEYRISPTTATSDNTAAQNRLTIGIQVRFYDKNDEEKDFERRFSFFFDFAGSAQLTGSQKDTAIETIFERITQDIFNESLANW</sequence>
<evidence type="ECO:0000313" key="1">
    <source>
        <dbReference type="EMBL" id="MCC1484002.1"/>
    </source>
</evidence>
<evidence type="ECO:0000313" key="2">
    <source>
        <dbReference type="Proteomes" id="UP000778797"/>
    </source>
</evidence>
<dbReference type="InterPro" id="IPR007485">
    <property type="entry name" value="LPS_assembly_LptE"/>
</dbReference>
<gene>
    <name evidence="1" type="ORF">J1C55_05310</name>
</gene>
<dbReference type="EMBL" id="JAFMPT010000005">
    <property type="protein sequence ID" value="MCC1484002.1"/>
    <property type="molecule type" value="Genomic_DNA"/>
</dbReference>